<accession>A0ABV3CZ63</accession>
<dbReference type="Pfam" id="PF19508">
    <property type="entry name" value="DUF6042"/>
    <property type="match status" value="1"/>
</dbReference>
<proteinExistence type="predicted"/>
<comment type="caution">
    <text evidence="2">The sequence shown here is derived from an EMBL/GenBank/DDBJ whole genome shotgun (WGS) entry which is preliminary data.</text>
</comment>
<keyword evidence="3" id="KW-1185">Reference proteome</keyword>
<dbReference type="RefSeq" id="WP_359210016.1">
    <property type="nucleotide sequence ID" value="NZ_JBEZAM010000027.1"/>
</dbReference>
<organism evidence="2 3">
    <name type="scientific">Streptomyces exfoliatus</name>
    <name type="common">Streptomyces hydrogenans</name>
    <dbReference type="NCBI Taxonomy" id="1905"/>
    <lineage>
        <taxon>Bacteria</taxon>
        <taxon>Bacillati</taxon>
        <taxon>Actinomycetota</taxon>
        <taxon>Actinomycetes</taxon>
        <taxon>Kitasatosporales</taxon>
        <taxon>Streptomycetaceae</taxon>
        <taxon>Streptomyces</taxon>
    </lineage>
</organism>
<name>A0ABV3CZ63_STREX</name>
<gene>
    <name evidence="2" type="ORF">AB0A76_20175</name>
</gene>
<evidence type="ECO:0000256" key="1">
    <source>
        <dbReference type="SAM" id="Coils"/>
    </source>
</evidence>
<protein>
    <submittedName>
        <fullName evidence="2">DUF6042 family protein</fullName>
    </submittedName>
</protein>
<dbReference type="InterPro" id="IPR046105">
    <property type="entry name" value="DUF6042"/>
</dbReference>
<evidence type="ECO:0000313" key="2">
    <source>
        <dbReference type="EMBL" id="MEU7295509.1"/>
    </source>
</evidence>
<dbReference type="Proteomes" id="UP001551210">
    <property type="component" value="Unassembled WGS sequence"/>
</dbReference>
<sequence length="271" mass="30688">MTVDQDTNQESGDGYLSLHNGWFASGWPRYLPQYQSMALAMLFGTAAVRELRGTIDEVLEQIFQGEHSAFFGKPGDSLDSPVLWTDSDELDYAETEAEKAQILAETEEHQARCEELLRAAGFLVPTTIRELADIMVALGIARRQDGVWSMPDLIPGPETALPLSEEERARVVEGKRIWESGPAEQALIDYLEDGLGHPAEVFTSVDRLAKAVDLREDDVRHALGRLFRAGEARFERGTERAQVLLEDLKDHERFHLMLDWQHFNENRIIIR</sequence>
<evidence type="ECO:0000313" key="3">
    <source>
        <dbReference type="Proteomes" id="UP001551210"/>
    </source>
</evidence>
<keyword evidence="1" id="KW-0175">Coiled coil</keyword>
<reference evidence="2 3" key="1">
    <citation type="submission" date="2024-06" db="EMBL/GenBank/DDBJ databases">
        <title>The Natural Products Discovery Center: Release of the First 8490 Sequenced Strains for Exploring Actinobacteria Biosynthetic Diversity.</title>
        <authorList>
            <person name="Kalkreuter E."/>
            <person name="Kautsar S.A."/>
            <person name="Yang D."/>
            <person name="Bader C.D."/>
            <person name="Teijaro C.N."/>
            <person name="Fluegel L."/>
            <person name="Davis C.M."/>
            <person name="Simpson J.R."/>
            <person name="Lauterbach L."/>
            <person name="Steele A.D."/>
            <person name="Gui C."/>
            <person name="Meng S."/>
            <person name="Li G."/>
            <person name="Viehrig K."/>
            <person name="Ye F."/>
            <person name="Su P."/>
            <person name="Kiefer A.F."/>
            <person name="Nichols A."/>
            <person name="Cepeda A.J."/>
            <person name="Yan W."/>
            <person name="Fan B."/>
            <person name="Jiang Y."/>
            <person name="Adhikari A."/>
            <person name="Zheng C.-J."/>
            <person name="Schuster L."/>
            <person name="Cowan T.M."/>
            <person name="Smanski M.J."/>
            <person name="Chevrette M.G."/>
            <person name="De Carvalho L.P.S."/>
            <person name="Shen B."/>
        </authorList>
    </citation>
    <scope>NUCLEOTIDE SEQUENCE [LARGE SCALE GENOMIC DNA]</scope>
    <source>
        <strain evidence="2 3">NPDC045705</strain>
    </source>
</reference>
<feature type="coiled-coil region" evidence="1">
    <location>
        <begin position="92"/>
        <end position="119"/>
    </location>
</feature>
<dbReference type="EMBL" id="JBEZAM010000027">
    <property type="protein sequence ID" value="MEU7295509.1"/>
    <property type="molecule type" value="Genomic_DNA"/>
</dbReference>